<accession>A0A8J4GRI3</accession>
<dbReference type="Gene3D" id="2.40.50.40">
    <property type="match status" value="1"/>
</dbReference>
<proteinExistence type="predicted"/>
<evidence type="ECO:0000313" key="5">
    <source>
        <dbReference type="Proteomes" id="UP000747110"/>
    </source>
</evidence>
<feature type="domain" description="Chromo" evidence="1">
    <location>
        <begin position="91"/>
        <end position="155"/>
    </location>
</feature>
<reference evidence="3" key="1">
    <citation type="journal article" date="2021" name="Proc. Natl. Acad. Sci. U.S.A.">
        <title>Three genomes in the algal genus Volvox reveal the fate of a haploid sex-determining region after a transition to homothallism.</title>
        <authorList>
            <person name="Yamamoto K."/>
            <person name="Hamaji T."/>
            <person name="Kawai-Toyooka H."/>
            <person name="Matsuzaki R."/>
            <person name="Takahashi F."/>
            <person name="Nishimura Y."/>
            <person name="Kawachi M."/>
            <person name="Noguchi H."/>
            <person name="Minakuchi Y."/>
            <person name="Umen J.G."/>
            <person name="Toyoda A."/>
            <person name="Nozaki H."/>
        </authorList>
    </citation>
    <scope>NUCLEOTIDE SEQUENCE</scope>
    <source>
        <strain evidence="3">NIES-3785</strain>
        <strain evidence="2">NIES-3786</strain>
    </source>
</reference>
<comment type="caution">
    <text evidence="3">The sequence shown here is derived from an EMBL/GenBank/DDBJ whole genome shotgun (WGS) entry which is preliminary data.</text>
</comment>
<dbReference type="InterPro" id="IPR016197">
    <property type="entry name" value="Chromo-like_dom_sf"/>
</dbReference>
<dbReference type="OrthoDB" id="2020640at2759"/>
<evidence type="ECO:0000313" key="3">
    <source>
        <dbReference type="EMBL" id="GIM11914.1"/>
    </source>
</evidence>
<dbReference type="Proteomes" id="UP000747110">
    <property type="component" value="Unassembled WGS sequence"/>
</dbReference>
<dbReference type="SUPFAM" id="SSF54160">
    <property type="entry name" value="Chromo domain-like"/>
    <property type="match status" value="1"/>
</dbReference>
<dbReference type="Proteomes" id="UP000722791">
    <property type="component" value="Unassembled WGS sequence"/>
</dbReference>
<dbReference type="CDD" id="cd00024">
    <property type="entry name" value="CD_CSD"/>
    <property type="match status" value="1"/>
</dbReference>
<name>A0A8J4GRI3_9CHLO</name>
<dbReference type="Pfam" id="PF00385">
    <property type="entry name" value="Chromo"/>
    <property type="match status" value="1"/>
</dbReference>
<evidence type="ECO:0000259" key="1">
    <source>
        <dbReference type="PROSITE" id="PS50013"/>
    </source>
</evidence>
<keyword evidence="5" id="KW-1185">Reference proteome</keyword>
<dbReference type="InterPro" id="IPR000953">
    <property type="entry name" value="Chromo/chromo_shadow_dom"/>
</dbReference>
<sequence>MVLLSTKNLHSFAEGSRKLLPPWIGPYPVVRMVGNVAVKLTLPPDMNIHSTFHVSLVCPYHGTEPTPDPTNTPAAVEAGPETWIAGKQKVYDVERVLDYRSRRVGKHKCKRTVHEYLVKWTGYSSEHNSWEPARNFSPEMQPILEEARLHATQSQ</sequence>
<dbReference type="InterPro" id="IPR023780">
    <property type="entry name" value="Chromo_domain"/>
</dbReference>
<protein>
    <recommendedName>
        <fullName evidence="1">Chromo domain-containing protein</fullName>
    </recommendedName>
</protein>
<dbReference type="PROSITE" id="PS50013">
    <property type="entry name" value="CHROMO_2"/>
    <property type="match status" value="1"/>
</dbReference>
<gene>
    <name evidence="2" type="ORF">Vretifemale_16466</name>
    <name evidence="3" type="ORF">Vretimale_15320</name>
</gene>
<dbReference type="AlphaFoldDB" id="A0A8J4GRI3"/>
<dbReference type="EMBL" id="BNCQ01000041">
    <property type="protein sequence ID" value="GIM11914.1"/>
    <property type="molecule type" value="Genomic_DNA"/>
</dbReference>
<dbReference type="SMART" id="SM00298">
    <property type="entry name" value="CHROMO"/>
    <property type="match status" value="1"/>
</dbReference>
<evidence type="ECO:0000313" key="2">
    <source>
        <dbReference type="EMBL" id="GIL88494.1"/>
    </source>
</evidence>
<dbReference type="InterPro" id="IPR056924">
    <property type="entry name" value="SH3_Tf2-1"/>
</dbReference>
<organism evidence="3 4">
    <name type="scientific">Volvox reticuliferus</name>
    <dbReference type="NCBI Taxonomy" id="1737510"/>
    <lineage>
        <taxon>Eukaryota</taxon>
        <taxon>Viridiplantae</taxon>
        <taxon>Chlorophyta</taxon>
        <taxon>core chlorophytes</taxon>
        <taxon>Chlorophyceae</taxon>
        <taxon>CS clade</taxon>
        <taxon>Chlamydomonadales</taxon>
        <taxon>Volvocaceae</taxon>
        <taxon>Volvox</taxon>
    </lineage>
</organism>
<evidence type="ECO:0000313" key="4">
    <source>
        <dbReference type="Proteomes" id="UP000722791"/>
    </source>
</evidence>
<dbReference type="EMBL" id="BNCP01000045">
    <property type="protein sequence ID" value="GIL88494.1"/>
    <property type="molecule type" value="Genomic_DNA"/>
</dbReference>
<dbReference type="Pfam" id="PF24626">
    <property type="entry name" value="SH3_Tf2-1"/>
    <property type="match status" value="1"/>
</dbReference>